<accession>A0A413SXB2</accession>
<evidence type="ECO:0000313" key="1">
    <source>
        <dbReference type="EMBL" id="RHA73988.1"/>
    </source>
</evidence>
<organism evidence="1 2">
    <name type="scientific">Phocaeicola coprophilus</name>
    <dbReference type="NCBI Taxonomy" id="387090"/>
    <lineage>
        <taxon>Bacteria</taxon>
        <taxon>Pseudomonadati</taxon>
        <taxon>Bacteroidota</taxon>
        <taxon>Bacteroidia</taxon>
        <taxon>Bacteroidales</taxon>
        <taxon>Bacteroidaceae</taxon>
        <taxon>Phocaeicola</taxon>
    </lineage>
</organism>
<reference evidence="1 2" key="1">
    <citation type="submission" date="2018-08" db="EMBL/GenBank/DDBJ databases">
        <title>A genome reference for cultivated species of the human gut microbiota.</title>
        <authorList>
            <person name="Zou Y."/>
            <person name="Xue W."/>
            <person name="Luo G."/>
        </authorList>
    </citation>
    <scope>NUCLEOTIDE SEQUENCE [LARGE SCALE GENOMIC DNA]</scope>
    <source>
        <strain evidence="1 2">AM42-38</strain>
    </source>
</reference>
<dbReference type="Proteomes" id="UP000283855">
    <property type="component" value="Unassembled WGS sequence"/>
</dbReference>
<dbReference type="SUPFAM" id="SSF53335">
    <property type="entry name" value="S-adenosyl-L-methionine-dependent methyltransferases"/>
    <property type="match status" value="1"/>
</dbReference>
<dbReference type="InterPro" id="IPR029063">
    <property type="entry name" value="SAM-dependent_MTases_sf"/>
</dbReference>
<dbReference type="RefSeq" id="WP_040311012.1">
    <property type="nucleotide sequence ID" value="NZ_CABJGD010000028.1"/>
</dbReference>
<dbReference type="GeneID" id="78406050"/>
<comment type="caution">
    <text evidence="1">The sequence shown here is derived from an EMBL/GenBank/DDBJ whole genome shotgun (WGS) entry which is preliminary data.</text>
</comment>
<protein>
    <recommendedName>
        <fullName evidence="3">Methyltransferase domain-containing protein</fullName>
    </recommendedName>
</protein>
<dbReference type="Gene3D" id="3.40.50.150">
    <property type="entry name" value="Vaccinia Virus protein VP39"/>
    <property type="match status" value="1"/>
</dbReference>
<dbReference type="EMBL" id="QSFT01000028">
    <property type="protein sequence ID" value="RHA73988.1"/>
    <property type="molecule type" value="Genomic_DNA"/>
</dbReference>
<gene>
    <name evidence="1" type="ORF">DW921_11490</name>
</gene>
<name>A0A413SXB2_9BACT</name>
<dbReference type="AlphaFoldDB" id="A0A413SXB2"/>
<proteinExistence type="predicted"/>
<evidence type="ECO:0008006" key="3">
    <source>
        <dbReference type="Google" id="ProtNLM"/>
    </source>
</evidence>
<sequence length="226" mass="26783">MTDIFRRAWNWCCRFRHRCGYGVHSPSDFHFITFVIYERLPFYAYTPLHRLRRGVLHLPHYREKVDRLLFRVVNERRPSALLEVGTGSGLSALYMASANLQMKVRTLDQKYQEKVARLFGENSRITYEKCELKDGIEHFLSENHCPDLIHIAHTPYYKEVFDLLLTKVKSETCMIIGQPYATAEKKLWWKEVVADERTGVTFDLYDVGLVFFDKSRVKEHRIVNFL</sequence>
<evidence type="ECO:0000313" key="2">
    <source>
        <dbReference type="Proteomes" id="UP000283855"/>
    </source>
</evidence>